<proteinExistence type="predicted"/>
<dbReference type="RefSeq" id="WP_012558251.1">
    <property type="nucleotide sequence ID" value="NC_011369.1"/>
</dbReference>
<dbReference type="EMBL" id="CP001191">
    <property type="protein sequence ID" value="ACI55727.1"/>
    <property type="molecule type" value="Genomic_DNA"/>
</dbReference>
<reference evidence="1 2" key="1">
    <citation type="journal article" date="2010" name="Stand. Genomic Sci.">
        <title>Complete genome sequence of Rhizobium leguminosarum bv trifolii strain WSM2304, an effective microsymbiont of the South American clover Trifolium polymorphum.</title>
        <authorList>
            <person name="Reeve W."/>
            <person name="O'Hara G."/>
            <person name="Chain P."/>
            <person name="Ardley J."/>
            <person name="Brau L."/>
            <person name="Nandesena K."/>
            <person name="Tiwari R."/>
            <person name="Malfatti S."/>
            <person name="Kiss H."/>
            <person name="Lapidus A."/>
            <person name="Copeland A."/>
            <person name="Nolan M."/>
            <person name="Land M."/>
            <person name="Ivanova N."/>
            <person name="Mavromatis K."/>
            <person name="Markowitz V."/>
            <person name="Kyrpides N."/>
            <person name="Melino V."/>
            <person name="Denton M."/>
            <person name="Yates R."/>
            <person name="Howieson J."/>
        </authorList>
    </citation>
    <scope>NUCLEOTIDE SEQUENCE [LARGE SCALE GENOMIC DNA]</scope>
    <source>
        <strain evidence="1 2">WSM2304</strain>
    </source>
</reference>
<dbReference type="Proteomes" id="UP000008330">
    <property type="component" value="Chromosome"/>
</dbReference>
<sequence length="57" mass="6541">MTATVDAARRVQKQEVRFVTFHCCPACDRILSIPEIIERHCERCDAQVLPKEVREAA</sequence>
<keyword evidence="2" id="KW-1185">Reference proteome</keyword>
<dbReference type="AlphaFoldDB" id="A0ABF7QNV6"/>
<dbReference type="KEGG" id="rlt:Rleg2_2453"/>
<protein>
    <submittedName>
        <fullName evidence="1">Uncharacterized protein</fullName>
    </submittedName>
</protein>
<evidence type="ECO:0000313" key="1">
    <source>
        <dbReference type="EMBL" id="ACI55727.1"/>
    </source>
</evidence>
<evidence type="ECO:0000313" key="2">
    <source>
        <dbReference type="Proteomes" id="UP000008330"/>
    </source>
</evidence>
<gene>
    <name evidence="1" type="ordered locus">Rleg2_2453</name>
</gene>
<name>A0ABF7QNV6_RHILW</name>
<accession>A0ABF7QNV6</accession>
<organism evidence="1 2">
    <name type="scientific">Rhizobium leguminosarum bv. trifolii (strain WSM2304)</name>
    <dbReference type="NCBI Taxonomy" id="395492"/>
    <lineage>
        <taxon>Bacteria</taxon>
        <taxon>Pseudomonadati</taxon>
        <taxon>Pseudomonadota</taxon>
        <taxon>Alphaproteobacteria</taxon>
        <taxon>Hyphomicrobiales</taxon>
        <taxon>Rhizobiaceae</taxon>
        <taxon>Rhizobium/Agrobacterium group</taxon>
        <taxon>Rhizobium</taxon>
    </lineage>
</organism>